<evidence type="ECO:0000313" key="8">
    <source>
        <dbReference type="Proteomes" id="UP000661607"/>
    </source>
</evidence>
<dbReference type="RefSeq" id="WP_192773027.1">
    <property type="nucleotide sequence ID" value="NZ_BAAASY010000015.1"/>
</dbReference>
<feature type="region of interest" description="Disordered" evidence="5">
    <location>
        <begin position="319"/>
        <end position="436"/>
    </location>
</feature>
<protein>
    <submittedName>
        <fullName evidence="7">Serine/threonine protein kinase</fullName>
    </submittedName>
</protein>
<name>A0ABR9K5V1_9ACTN</name>
<evidence type="ECO:0000256" key="2">
    <source>
        <dbReference type="ARBA" id="ARBA00022741"/>
    </source>
</evidence>
<keyword evidence="8" id="KW-1185">Reference proteome</keyword>
<sequence length="501" mass="52257">MPELMALLHDDPSTAGPYRLEGRLGTGGQGAVYAGRGPNGVLVAVKLLHPHLIADNEARVRFLREVGTAKRVAPFCTAQMLDSGFAGARPYIVSEFVDGPSLQESVRDGGPRGAAALQRLAVNTATALAAIHAAGVVHRDFKPGNVLLGPDGPVVIDFGIARALDLSQSVVTSQPIGSPAYMAPEQIAGGEIGPAVDLFAWAATMAYAATGRRAFGGDTIPATLHAVLRNEPDLGQLEGRFRRLLQECLSKDPARRPTAAQVVERLRVLPAPAWQAGPARRPVSRRVLAGVSVAAALLTTAGVGLYALSPATAQQQAAAGPTPTASVSAPASSPMISNTPTPSVTKSKQSATAAPGKKANPVQSPAAPQTRAPRKTTTSTRDPDPAPSRKPTTVSKTMAGSTPKPKPTYKSTPKPPSGEEPTGRPAPAPSTGTVSWNDGHAYCKEQGYTMASGNWMDMRCFQSDLVLNPTLLCRWKYPAYANAVGEQPANGFTPEATCRLS</sequence>
<dbReference type="CDD" id="cd14014">
    <property type="entry name" value="STKc_PknB_like"/>
    <property type="match status" value="1"/>
</dbReference>
<dbReference type="InterPro" id="IPR000719">
    <property type="entry name" value="Prot_kinase_dom"/>
</dbReference>
<dbReference type="GO" id="GO:0004674">
    <property type="term" value="F:protein serine/threonine kinase activity"/>
    <property type="evidence" value="ECO:0007669"/>
    <property type="project" value="UniProtKB-KW"/>
</dbReference>
<dbReference type="PROSITE" id="PS50011">
    <property type="entry name" value="PROTEIN_KINASE_DOM"/>
    <property type="match status" value="1"/>
</dbReference>
<dbReference type="PROSITE" id="PS00108">
    <property type="entry name" value="PROTEIN_KINASE_ST"/>
    <property type="match status" value="1"/>
</dbReference>
<proteinExistence type="predicted"/>
<evidence type="ECO:0000259" key="6">
    <source>
        <dbReference type="PROSITE" id="PS50011"/>
    </source>
</evidence>
<dbReference type="EMBL" id="JADBEF010000001">
    <property type="protein sequence ID" value="MBE1557388.1"/>
    <property type="molecule type" value="Genomic_DNA"/>
</dbReference>
<evidence type="ECO:0000256" key="1">
    <source>
        <dbReference type="ARBA" id="ARBA00022679"/>
    </source>
</evidence>
<comment type="caution">
    <text evidence="7">The sequence shown here is derived from an EMBL/GenBank/DDBJ whole genome shotgun (WGS) entry which is preliminary data.</text>
</comment>
<dbReference type="Gene3D" id="1.10.510.10">
    <property type="entry name" value="Transferase(Phosphotransferase) domain 1"/>
    <property type="match status" value="1"/>
</dbReference>
<accession>A0ABR9K5V1</accession>
<feature type="domain" description="Protein kinase" evidence="6">
    <location>
        <begin position="18"/>
        <end position="269"/>
    </location>
</feature>
<organism evidence="7 8">
    <name type="scientific">Nonomuraea africana</name>
    <dbReference type="NCBI Taxonomy" id="46171"/>
    <lineage>
        <taxon>Bacteria</taxon>
        <taxon>Bacillati</taxon>
        <taxon>Actinomycetota</taxon>
        <taxon>Actinomycetes</taxon>
        <taxon>Streptosporangiales</taxon>
        <taxon>Streptosporangiaceae</taxon>
        <taxon>Nonomuraea</taxon>
    </lineage>
</organism>
<keyword evidence="7" id="KW-0723">Serine/threonine-protein kinase</keyword>
<dbReference type="PANTHER" id="PTHR43289">
    <property type="entry name" value="MITOGEN-ACTIVATED PROTEIN KINASE KINASE KINASE 20-RELATED"/>
    <property type="match status" value="1"/>
</dbReference>
<feature type="compositionally biased region" description="Polar residues" evidence="5">
    <location>
        <begin position="335"/>
        <end position="352"/>
    </location>
</feature>
<dbReference type="PANTHER" id="PTHR43289:SF34">
    <property type="entry name" value="SERINE_THREONINE-PROTEIN KINASE YBDM-RELATED"/>
    <property type="match status" value="1"/>
</dbReference>
<evidence type="ECO:0000313" key="7">
    <source>
        <dbReference type="EMBL" id="MBE1557388.1"/>
    </source>
</evidence>
<evidence type="ECO:0000256" key="3">
    <source>
        <dbReference type="ARBA" id="ARBA00022777"/>
    </source>
</evidence>
<feature type="compositionally biased region" description="Polar residues" evidence="5">
    <location>
        <begin position="390"/>
        <end position="400"/>
    </location>
</feature>
<keyword evidence="3 7" id="KW-0418">Kinase</keyword>
<dbReference type="Gene3D" id="3.30.200.20">
    <property type="entry name" value="Phosphorylase Kinase, domain 1"/>
    <property type="match status" value="1"/>
</dbReference>
<feature type="compositionally biased region" description="Pro residues" evidence="5">
    <location>
        <begin position="413"/>
        <end position="428"/>
    </location>
</feature>
<dbReference type="InterPro" id="IPR011009">
    <property type="entry name" value="Kinase-like_dom_sf"/>
</dbReference>
<dbReference type="Pfam" id="PF00069">
    <property type="entry name" value="Pkinase"/>
    <property type="match status" value="1"/>
</dbReference>
<dbReference type="Proteomes" id="UP000661607">
    <property type="component" value="Unassembled WGS sequence"/>
</dbReference>
<gene>
    <name evidence="7" type="ORF">H4W81_000167</name>
</gene>
<evidence type="ECO:0000256" key="4">
    <source>
        <dbReference type="ARBA" id="ARBA00022840"/>
    </source>
</evidence>
<feature type="compositionally biased region" description="Low complexity" evidence="5">
    <location>
        <begin position="319"/>
        <end position="334"/>
    </location>
</feature>
<keyword evidence="4" id="KW-0067">ATP-binding</keyword>
<evidence type="ECO:0000256" key="5">
    <source>
        <dbReference type="SAM" id="MobiDB-lite"/>
    </source>
</evidence>
<dbReference type="InterPro" id="IPR008271">
    <property type="entry name" value="Ser/Thr_kinase_AS"/>
</dbReference>
<keyword evidence="1" id="KW-0808">Transferase</keyword>
<reference evidence="7 8" key="1">
    <citation type="submission" date="2020-10" db="EMBL/GenBank/DDBJ databases">
        <title>Sequencing the genomes of 1000 actinobacteria strains.</title>
        <authorList>
            <person name="Klenk H.-P."/>
        </authorList>
    </citation>
    <scope>NUCLEOTIDE SEQUENCE [LARGE SCALE GENOMIC DNA]</scope>
    <source>
        <strain evidence="7 8">DSM 43748</strain>
    </source>
</reference>
<keyword evidence="2" id="KW-0547">Nucleotide-binding</keyword>
<dbReference type="SUPFAM" id="SSF56112">
    <property type="entry name" value="Protein kinase-like (PK-like)"/>
    <property type="match status" value="1"/>
</dbReference>